<dbReference type="SUPFAM" id="SSF103473">
    <property type="entry name" value="MFS general substrate transporter"/>
    <property type="match status" value="1"/>
</dbReference>
<evidence type="ECO:0000259" key="6">
    <source>
        <dbReference type="PROSITE" id="PS50850"/>
    </source>
</evidence>
<dbReference type="InterPro" id="IPR020846">
    <property type="entry name" value="MFS_dom"/>
</dbReference>
<feature type="transmembrane region" description="Helical" evidence="5">
    <location>
        <begin position="149"/>
        <end position="168"/>
    </location>
</feature>
<feature type="transmembrane region" description="Helical" evidence="5">
    <location>
        <begin position="394"/>
        <end position="412"/>
    </location>
</feature>
<feature type="domain" description="Major facilitator superfamily (MFS) profile" evidence="6">
    <location>
        <begin position="23"/>
        <end position="415"/>
    </location>
</feature>
<feature type="transmembrane region" description="Helical" evidence="5">
    <location>
        <begin position="327"/>
        <end position="350"/>
    </location>
</feature>
<feature type="transmembrane region" description="Helical" evidence="5">
    <location>
        <begin position="88"/>
        <end position="109"/>
    </location>
</feature>
<dbReference type="Gene3D" id="1.20.1250.20">
    <property type="entry name" value="MFS general substrate transporter like domains"/>
    <property type="match status" value="1"/>
</dbReference>
<dbReference type="InterPro" id="IPR011701">
    <property type="entry name" value="MFS"/>
</dbReference>
<evidence type="ECO:0000256" key="2">
    <source>
        <dbReference type="ARBA" id="ARBA00022692"/>
    </source>
</evidence>
<dbReference type="RefSeq" id="WP_343873442.1">
    <property type="nucleotide sequence ID" value="NZ_BAAAIX010000016.1"/>
</dbReference>
<dbReference type="Proteomes" id="UP001597326">
    <property type="component" value="Unassembled WGS sequence"/>
</dbReference>
<keyword evidence="2 5" id="KW-0812">Transmembrane</keyword>
<feature type="transmembrane region" description="Helical" evidence="5">
    <location>
        <begin position="61"/>
        <end position="81"/>
    </location>
</feature>
<name>A0ABW4RUC6_9ACTN</name>
<keyword evidence="3 5" id="KW-1133">Transmembrane helix</keyword>
<evidence type="ECO:0000256" key="3">
    <source>
        <dbReference type="ARBA" id="ARBA00022989"/>
    </source>
</evidence>
<feature type="transmembrane region" description="Helical" evidence="5">
    <location>
        <begin position="115"/>
        <end position="137"/>
    </location>
</feature>
<reference evidence="8" key="1">
    <citation type="journal article" date="2019" name="Int. J. Syst. Evol. Microbiol.">
        <title>The Global Catalogue of Microorganisms (GCM) 10K type strain sequencing project: providing services to taxonomists for standard genome sequencing and annotation.</title>
        <authorList>
            <consortium name="The Broad Institute Genomics Platform"/>
            <consortium name="The Broad Institute Genome Sequencing Center for Infectious Disease"/>
            <person name="Wu L."/>
            <person name="Ma J."/>
        </authorList>
    </citation>
    <scope>NUCLEOTIDE SEQUENCE [LARGE SCALE GENOMIC DNA]</scope>
    <source>
        <strain evidence="8">CAIM 431</strain>
    </source>
</reference>
<proteinExistence type="predicted"/>
<feature type="transmembrane region" description="Helical" evidence="5">
    <location>
        <begin position="371"/>
        <end position="388"/>
    </location>
</feature>
<organism evidence="7 8">
    <name type="scientific">Luteococcus peritonei</name>
    <dbReference type="NCBI Taxonomy" id="88874"/>
    <lineage>
        <taxon>Bacteria</taxon>
        <taxon>Bacillati</taxon>
        <taxon>Actinomycetota</taxon>
        <taxon>Actinomycetes</taxon>
        <taxon>Propionibacteriales</taxon>
        <taxon>Propionibacteriaceae</taxon>
        <taxon>Luteococcus</taxon>
    </lineage>
</organism>
<sequence>MPTHDATVTAPAAEDLERVQRRVVRVLFGAQVLAGLGMGAGMSIGSLLAYEVTSNEALAGISRIISGLSVAVLAVPLARLATTHGRRVALGTGWAVASLGALLLVAAIASHSVALLMLGMFAFSAGSAAGLQARFAATDLARPEHRARTLSLVVWATTLGSMLGPNLAAPGAVVGRWLGIADIAGAYLLAALGTVLSAGFVLATLRPDPLLLARGKAPAGRPTGSLAMVRSAWHQPELRLALVTVACAQFVMASVMVLTPVHMSVHHHSLAAVGLTMSIHIAGMYALSPLVGMAVDRAGERFVVVAGVGVLAASLLTAWFAGTGAVLLNLALFLLGLGWSMCSVAGSALVTRVAPDADRPQLQASADTASNLSAALAAALCGPVMGLVGYRGLAAFAALALVPVVVVLLSAARRRS</sequence>
<keyword evidence="8" id="KW-1185">Reference proteome</keyword>
<feature type="transmembrane region" description="Helical" evidence="5">
    <location>
        <begin position="270"/>
        <end position="295"/>
    </location>
</feature>
<accession>A0ABW4RUC6</accession>
<feature type="transmembrane region" description="Helical" evidence="5">
    <location>
        <begin position="238"/>
        <end position="258"/>
    </location>
</feature>
<dbReference type="InterPro" id="IPR036259">
    <property type="entry name" value="MFS_trans_sf"/>
</dbReference>
<dbReference type="PANTHER" id="PTHR23534:SF1">
    <property type="entry name" value="MAJOR FACILITATOR SUPERFAMILY PROTEIN"/>
    <property type="match status" value="1"/>
</dbReference>
<comment type="subcellular location">
    <subcellularLocation>
        <location evidence="1">Cell membrane</location>
        <topology evidence="1">Multi-pass membrane protein</topology>
    </subcellularLocation>
</comment>
<protein>
    <submittedName>
        <fullName evidence="7">MFS transporter</fullName>
    </submittedName>
</protein>
<evidence type="ECO:0000313" key="8">
    <source>
        <dbReference type="Proteomes" id="UP001597326"/>
    </source>
</evidence>
<feature type="transmembrane region" description="Helical" evidence="5">
    <location>
        <begin position="302"/>
        <end position="321"/>
    </location>
</feature>
<comment type="caution">
    <text evidence="7">The sequence shown here is derived from an EMBL/GenBank/DDBJ whole genome shotgun (WGS) entry which is preliminary data.</text>
</comment>
<keyword evidence="4 5" id="KW-0472">Membrane</keyword>
<evidence type="ECO:0000256" key="1">
    <source>
        <dbReference type="ARBA" id="ARBA00004651"/>
    </source>
</evidence>
<gene>
    <name evidence="7" type="ORF">ACFSCS_06385</name>
</gene>
<evidence type="ECO:0000256" key="4">
    <source>
        <dbReference type="ARBA" id="ARBA00023136"/>
    </source>
</evidence>
<dbReference type="PANTHER" id="PTHR23534">
    <property type="entry name" value="MFS PERMEASE"/>
    <property type="match status" value="1"/>
</dbReference>
<evidence type="ECO:0000256" key="5">
    <source>
        <dbReference type="SAM" id="Phobius"/>
    </source>
</evidence>
<feature type="transmembrane region" description="Helical" evidence="5">
    <location>
        <begin position="26"/>
        <end position="49"/>
    </location>
</feature>
<dbReference type="Pfam" id="PF07690">
    <property type="entry name" value="MFS_1"/>
    <property type="match status" value="1"/>
</dbReference>
<dbReference type="PROSITE" id="PS50850">
    <property type="entry name" value="MFS"/>
    <property type="match status" value="1"/>
</dbReference>
<evidence type="ECO:0000313" key="7">
    <source>
        <dbReference type="EMBL" id="MFD1889816.1"/>
    </source>
</evidence>
<dbReference type="EMBL" id="JBHUFZ010000015">
    <property type="protein sequence ID" value="MFD1889816.1"/>
    <property type="molecule type" value="Genomic_DNA"/>
</dbReference>
<feature type="transmembrane region" description="Helical" evidence="5">
    <location>
        <begin position="180"/>
        <end position="205"/>
    </location>
</feature>